<dbReference type="GeneID" id="85318351"/>
<evidence type="ECO:0000313" key="3">
    <source>
        <dbReference type="Proteomes" id="UP001172101"/>
    </source>
</evidence>
<proteinExistence type="predicted"/>
<comment type="caution">
    <text evidence="2">The sequence shown here is derived from an EMBL/GenBank/DDBJ whole genome shotgun (WGS) entry which is preliminary data.</text>
</comment>
<protein>
    <submittedName>
        <fullName evidence="2">Uncharacterized protein</fullName>
    </submittedName>
</protein>
<dbReference type="EMBL" id="JAUIRO010000007">
    <property type="protein sequence ID" value="KAK0706307.1"/>
    <property type="molecule type" value="Genomic_DNA"/>
</dbReference>
<evidence type="ECO:0000313" key="2">
    <source>
        <dbReference type="EMBL" id="KAK0706307.1"/>
    </source>
</evidence>
<gene>
    <name evidence="2" type="ORF">B0T26DRAFT_447229</name>
</gene>
<dbReference type="Proteomes" id="UP001172101">
    <property type="component" value="Unassembled WGS sequence"/>
</dbReference>
<reference evidence="2" key="1">
    <citation type="submission" date="2023-06" db="EMBL/GenBank/DDBJ databases">
        <title>Genome-scale phylogeny and comparative genomics of the fungal order Sordariales.</title>
        <authorList>
            <consortium name="Lawrence Berkeley National Laboratory"/>
            <person name="Hensen N."/>
            <person name="Bonometti L."/>
            <person name="Westerberg I."/>
            <person name="Brannstrom I.O."/>
            <person name="Guillou S."/>
            <person name="Cros-Aarteil S."/>
            <person name="Calhoun S."/>
            <person name="Haridas S."/>
            <person name="Kuo A."/>
            <person name="Mondo S."/>
            <person name="Pangilinan J."/>
            <person name="Riley R."/>
            <person name="LaButti K."/>
            <person name="Andreopoulos B."/>
            <person name="Lipzen A."/>
            <person name="Chen C."/>
            <person name="Yanf M."/>
            <person name="Daum C."/>
            <person name="Ng V."/>
            <person name="Clum A."/>
            <person name="Steindorff A."/>
            <person name="Ohm R."/>
            <person name="Martin F."/>
            <person name="Silar P."/>
            <person name="Natvig D."/>
            <person name="Lalanne C."/>
            <person name="Gautier V."/>
            <person name="Ament-velasquez S.L."/>
            <person name="Kruys A."/>
            <person name="Hutchinson M.I."/>
            <person name="Powell A.J."/>
            <person name="Barry K."/>
            <person name="Miller A.N."/>
            <person name="Grigoriev I.V."/>
            <person name="Debuchy R."/>
            <person name="Gladieux P."/>
            <person name="Thoren M.H."/>
            <person name="Johannesson H."/>
        </authorList>
    </citation>
    <scope>NUCLEOTIDE SEQUENCE</scope>
    <source>
        <strain evidence="2">SMH2392-1A</strain>
    </source>
</reference>
<dbReference type="AlphaFoldDB" id="A0AA39ZZ37"/>
<name>A0AA39ZZ37_9PEZI</name>
<dbReference type="RefSeq" id="XP_060291401.1">
    <property type="nucleotide sequence ID" value="XM_060435081.1"/>
</dbReference>
<organism evidence="2 3">
    <name type="scientific">Lasiosphaeria miniovina</name>
    <dbReference type="NCBI Taxonomy" id="1954250"/>
    <lineage>
        <taxon>Eukaryota</taxon>
        <taxon>Fungi</taxon>
        <taxon>Dikarya</taxon>
        <taxon>Ascomycota</taxon>
        <taxon>Pezizomycotina</taxon>
        <taxon>Sordariomycetes</taxon>
        <taxon>Sordariomycetidae</taxon>
        <taxon>Sordariales</taxon>
        <taxon>Lasiosphaeriaceae</taxon>
        <taxon>Lasiosphaeria</taxon>
    </lineage>
</organism>
<accession>A0AA39ZZ37</accession>
<sequence>MNEDCELLWECRLKCGMNGRLALAGIDGVVALDALGRERLMVLEEEMSVRAETLADGGTQPDSEARVLARPGGNTLYSHPCRFRSGAKADAWTDGRVASMIASFLVLVGAISRRSTSRGGREDSGKPARAQNSFQTLDMSPYIAERSS</sequence>
<keyword evidence="3" id="KW-1185">Reference proteome</keyword>
<feature type="region of interest" description="Disordered" evidence="1">
    <location>
        <begin position="116"/>
        <end position="148"/>
    </location>
</feature>
<evidence type="ECO:0000256" key="1">
    <source>
        <dbReference type="SAM" id="MobiDB-lite"/>
    </source>
</evidence>